<reference evidence="10" key="1">
    <citation type="submission" date="2016-04" db="EMBL/GenBank/DDBJ databases">
        <authorList>
            <person name="Chen L."/>
            <person name="Zhuang W."/>
            <person name="Wang G."/>
        </authorList>
    </citation>
    <scope>NUCLEOTIDE SEQUENCE [LARGE SCALE GENOMIC DNA]</scope>
    <source>
        <strain evidence="10">208</strain>
    </source>
</reference>
<dbReference type="GO" id="GO:0005886">
    <property type="term" value="C:plasma membrane"/>
    <property type="evidence" value="ECO:0007669"/>
    <property type="project" value="UniProtKB-SubCell"/>
</dbReference>
<dbReference type="Proteomes" id="UP000192276">
    <property type="component" value="Unassembled WGS sequence"/>
</dbReference>
<dbReference type="STRING" id="550983.A4R26_31675"/>
<feature type="transmembrane region" description="Helical" evidence="6">
    <location>
        <begin position="423"/>
        <end position="447"/>
    </location>
</feature>
<keyword evidence="10" id="KW-1185">Reference proteome</keyword>
<evidence type="ECO:0000256" key="4">
    <source>
        <dbReference type="ARBA" id="ARBA00022989"/>
    </source>
</evidence>
<dbReference type="InterPro" id="IPR050250">
    <property type="entry name" value="Macrolide_Exporter_MacB"/>
</dbReference>
<dbReference type="InterPro" id="IPR025857">
    <property type="entry name" value="MacB_PCD"/>
</dbReference>
<evidence type="ECO:0000256" key="2">
    <source>
        <dbReference type="ARBA" id="ARBA00022475"/>
    </source>
</evidence>
<dbReference type="Pfam" id="PF12704">
    <property type="entry name" value="MacB_PCD"/>
    <property type="match status" value="2"/>
</dbReference>
<evidence type="ECO:0000259" key="7">
    <source>
        <dbReference type="Pfam" id="PF02687"/>
    </source>
</evidence>
<keyword evidence="5 6" id="KW-0472">Membrane</keyword>
<evidence type="ECO:0000259" key="8">
    <source>
        <dbReference type="Pfam" id="PF12704"/>
    </source>
</evidence>
<dbReference type="RefSeq" id="WP_081170399.1">
    <property type="nucleotide sequence ID" value="NZ_LWBP01000237.1"/>
</dbReference>
<proteinExistence type="predicted"/>
<dbReference type="Pfam" id="PF02687">
    <property type="entry name" value="FtsX"/>
    <property type="match status" value="2"/>
</dbReference>
<evidence type="ECO:0000256" key="6">
    <source>
        <dbReference type="SAM" id="Phobius"/>
    </source>
</evidence>
<dbReference type="PANTHER" id="PTHR30572">
    <property type="entry name" value="MEMBRANE COMPONENT OF TRANSPORTER-RELATED"/>
    <property type="match status" value="1"/>
</dbReference>
<feature type="transmembrane region" description="Helical" evidence="6">
    <location>
        <begin position="765"/>
        <end position="788"/>
    </location>
</feature>
<feature type="domain" description="ABC3 transporter permease C-terminal" evidence="7">
    <location>
        <begin position="290"/>
        <end position="407"/>
    </location>
</feature>
<feature type="transmembrane region" description="Helical" evidence="6">
    <location>
        <begin position="679"/>
        <end position="703"/>
    </location>
</feature>
<organism evidence="9 10">
    <name type="scientific">Niastella populi</name>
    <dbReference type="NCBI Taxonomy" id="550983"/>
    <lineage>
        <taxon>Bacteria</taxon>
        <taxon>Pseudomonadati</taxon>
        <taxon>Bacteroidota</taxon>
        <taxon>Chitinophagia</taxon>
        <taxon>Chitinophagales</taxon>
        <taxon>Chitinophagaceae</taxon>
        <taxon>Niastella</taxon>
    </lineage>
</organism>
<protein>
    <submittedName>
        <fullName evidence="9">ABC transporter permease</fullName>
    </submittedName>
</protein>
<dbReference type="OrthoDB" id="1451596at2"/>
<accession>A0A1V9EP39</accession>
<feature type="domain" description="MacB-like periplasmic core" evidence="8">
    <location>
        <begin position="20"/>
        <end position="237"/>
    </location>
</feature>
<gene>
    <name evidence="9" type="ORF">A4R26_31675</name>
</gene>
<evidence type="ECO:0000313" key="9">
    <source>
        <dbReference type="EMBL" id="OQP47886.1"/>
    </source>
</evidence>
<sequence>MIRNYIKIAWRNLWKNLFFSSLNIFGLATGMAACIVIMIFVNYERSFDDFHTKNIYRLNEVQNFPGAVAPQQVALSMYPMGPEMKKEYPEILDFVRLNAMENMDLNVGDKKIVFPKILCADSNFLQLFDFKLLKGNRKSVLQKPNSIVLTEKSAKLLFGNENPIGQTVSRIERDTIIFQVTGVLADIPQTSHLQFDGVFSFSTIARPDFMNNWGDNWLVTYFELAPKTNTANLEKKFPAFLGKHMSEDNRKFYELFLQRLPDIHSNSVNITHDYHNFQKFDKRYTGIFSTIAIIVLLIACINFMNLATAKSANRAMEVGVRKSIGALRVQLGFQFIIESVLICLFALGLALLMVLLALPYVRNLSERQLEFPLFTDPALPGLLLGGTIITGIIAGLYPSLYLSSFQPARVLKGSIVSGKPKSLFRNVLVVIQFTSSVFLIIATIFAVKQLRFMQDKDPGFNREQVMMLRLNNKSYRKYNTIKESLLGLTAVASVTASQQRLGNNLHQTSVIYHGANGAKELSVSQNVVDPDFLNLYKIKLIAGRNFSNDYETDNGKAYVINETLAQELLREDKGATFESLIGRRFGFGGMDSVGSIIGISKNFNFNSLHHKIETLCLLSQKDWGFSEMSVRLKGADTKAAIERVKDVWKQVVPGEPIDYKFLDELYNELYKSDKQVSEIVGILAALAILISCLGLFGLASFSAEKRIREIGIRKVLGASVQSMVGLLSVDFVRLVVIANIIAWPIAWLALSNWLQGFAFRIEINWLIFAVAGLASLVIALLTVSLQAIKAAWANPVKSLRT</sequence>
<keyword evidence="4 6" id="KW-1133">Transmembrane helix</keyword>
<feature type="transmembrane region" description="Helical" evidence="6">
    <location>
        <begin position="21"/>
        <end position="43"/>
    </location>
</feature>
<dbReference type="EMBL" id="LWBP01000237">
    <property type="protein sequence ID" value="OQP47886.1"/>
    <property type="molecule type" value="Genomic_DNA"/>
</dbReference>
<dbReference type="AlphaFoldDB" id="A0A1V9EP39"/>
<evidence type="ECO:0000256" key="1">
    <source>
        <dbReference type="ARBA" id="ARBA00004651"/>
    </source>
</evidence>
<keyword evidence="2" id="KW-1003">Cell membrane</keyword>
<evidence type="ECO:0000313" key="10">
    <source>
        <dbReference type="Proteomes" id="UP000192276"/>
    </source>
</evidence>
<feature type="transmembrane region" description="Helical" evidence="6">
    <location>
        <begin position="724"/>
        <end position="745"/>
    </location>
</feature>
<evidence type="ECO:0000256" key="5">
    <source>
        <dbReference type="ARBA" id="ARBA00023136"/>
    </source>
</evidence>
<feature type="transmembrane region" description="Helical" evidence="6">
    <location>
        <begin position="331"/>
        <end position="358"/>
    </location>
</feature>
<feature type="transmembrane region" description="Helical" evidence="6">
    <location>
        <begin position="284"/>
        <end position="306"/>
    </location>
</feature>
<feature type="domain" description="MacB-like periplasmic core" evidence="8">
    <location>
        <begin position="475"/>
        <end position="646"/>
    </location>
</feature>
<evidence type="ECO:0000256" key="3">
    <source>
        <dbReference type="ARBA" id="ARBA00022692"/>
    </source>
</evidence>
<dbReference type="PROSITE" id="PS51257">
    <property type="entry name" value="PROKAR_LIPOPROTEIN"/>
    <property type="match status" value="1"/>
</dbReference>
<dbReference type="GO" id="GO:0022857">
    <property type="term" value="F:transmembrane transporter activity"/>
    <property type="evidence" value="ECO:0007669"/>
    <property type="project" value="TreeGrafter"/>
</dbReference>
<comment type="caution">
    <text evidence="9">The sequence shown here is derived from an EMBL/GenBank/DDBJ whole genome shotgun (WGS) entry which is preliminary data.</text>
</comment>
<keyword evidence="3 6" id="KW-0812">Transmembrane</keyword>
<dbReference type="PANTHER" id="PTHR30572:SF18">
    <property type="entry name" value="ABC-TYPE MACROLIDE FAMILY EXPORT SYSTEM PERMEASE COMPONENT 2"/>
    <property type="match status" value="1"/>
</dbReference>
<comment type="subcellular location">
    <subcellularLocation>
        <location evidence="1">Cell membrane</location>
        <topology evidence="1">Multi-pass membrane protein</topology>
    </subcellularLocation>
</comment>
<dbReference type="InterPro" id="IPR003838">
    <property type="entry name" value="ABC3_permease_C"/>
</dbReference>
<name>A0A1V9EP39_9BACT</name>
<feature type="transmembrane region" description="Helical" evidence="6">
    <location>
        <begin position="378"/>
        <end position="402"/>
    </location>
</feature>
<feature type="domain" description="ABC3 transporter permease C-terminal" evidence="7">
    <location>
        <begin position="682"/>
        <end position="795"/>
    </location>
</feature>